<dbReference type="EMBL" id="BGPR01263130">
    <property type="protein sequence ID" value="GBM77332.1"/>
    <property type="molecule type" value="Genomic_DNA"/>
</dbReference>
<keyword evidence="4" id="KW-1185">Reference proteome</keyword>
<dbReference type="Proteomes" id="UP000499080">
    <property type="component" value="Unassembled WGS sequence"/>
</dbReference>
<organism evidence="2 4">
    <name type="scientific">Araneus ventricosus</name>
    <name type="common">Orbweaver spider</name>
    <name type="synonym">Epeira ventricosa</name>
    <dbReference type="NCBI Taxonomy" id="182803"/>
    <lineage>
        <taxon>Eukaryota</taxon>
        <taxon>Metazoa</taxon>
        <taxon>Ecdysozoa</taxon>
        <taxon>Arthropoda</taxon>
        <taxon>Chelicerata</taxon>
        <taxon>Arachnida</taxon>
        <taxon>Araneae</taxon>
        <taxon>Araneomorphae</taxon>
        <taxon>Entelegynae</taxon>
        <taxon>Araneoidea</taxon>
        <taxon>Araneidae</taxon>
        <taxon>Araneus</taxon>
    </lineage>
</organism>
<keyword evidence="1" id="KW-0175">Coiled coil</keyword>
<name>A0A4Y2IJC5_ARAVE</name>
<proteinExistence type="predicted"/>
<evidence type="ECO:0000256" key="1">
    <source>
        <dbReference type="SAM" id="Coils"/>
    </source>
</evidence>
<dbReference type="EMBL" id="BGPR01263191">
    <property type="protein sequence ID" value="GBM77506.1"/>
    <property type="molecule type" value="Genomic_DNA"/>
</dbReference>
<dbReference type="AlphaFoldDB" id="A0A4Y2IJC5"/>
<protein>
    <submittedName>
        <fullName evidence="2">Uncharacterized protein</fullName>
    </submittedName>
</protein>
<feature type="coiled-coil region" evidence="1">
    <location>
        <begin position="155"/>
        <end position="182"/>
    </location>
</feature>
<gene>
    <name evidence="3" type="ORF">AVEN_145774_1</name>
    <name evidence="2" type="ORF">AVEN_241531_1</name>
</gene>
<evidence type="ECO:0000313" key="2">
    <source>
        <dbReference type="EMBL" id="GBM77332.1"/>
    </source>
</evidence>
<dbReference type="OrthoDB" id="6776935at2759"/>
<reference evidence="2 4" key="1">
    <citation type="journal article" date="2019" name="Sci. Rep.">
        <title>Orb-weaving spider Araneus ventricosus genome elucidates the spidroin gene catalogue.</title>
        <authorList>
            <person name="Kono N."/>
            <person name="Nakamura H."/>
            <person name="Ohtoshi R."/>
            <person name="Moran D.A.P."/>
            <person name="Shinohara A."/>
            <person name="Yoshida Y."/>
            <person name="Fujiwara M."/>
            <person name="Mori M."/>
            <person name="Tomita M."/>
            <person name="Arakawa K."/>
        </authorList>
    </citation>
    <scope>NUCLEOTIDE SEQUENCE [LARGE SCALE GENOMIC DNA]</scope>
</reference>
<evidence type="ECO:0000313" key="3">
    <source>
        <dbReference type="EMBL" id="GBM77506.1"/>
    </source>
</evidence>
<sequence length="407" mass="47531">MGEHLKNTLDSPKLTSKTADALLSSLSLETWEIVTKLRDSLSHEETLFIRSEIEKKSYLLKNIETDILRIKDLIPDILYRMRIVFVRSLMKKVKLCKNIEDVKECYGPYRHSLDLLPKVMENINIFKGDFERLEESLLSLDKNVNDKTTWEETLFEEIHNLIQKEKDRLEDLKHEFHLYTKAVSRLKVYVSDENNSCHMIRRMADEFANFSLEDPSRIIIQIGKLLDGLLKSVMPRILRSKNMDVNDILWKITAFLKFEMGSVKWIEEFRDMMCRNAKKKVRHRKLCHDLSKNLLTTKLSQLKEALIDFDSNFVTSKEDLSSFKSNREVQAVTEMLLLDILCILECSLCRNPFYLDNDFPLLTGRNLRNYLAHQNILINVCLGNSAAQILINAKKLLNAVLSKDNKE</sequence>
<comment type="caution">
    <text evidence="2">The sequence shown here is derived from an EMBL/GenBank/DDBJ whole genome shotgun (WGS) entry which is preliminary data.</text>
</comment>
<accession>A0A4Y2IJC5</accession>
<feature type="non-terminal residue" evidence="2">
    <location>
        <position position="407"/>
    </location>
</feature>
<evidence type="ECO:0000313" key="4">
    <source>
        <dbReference type="Proteomes" id="UP000499080"/>
    </source>
</evidence>